<evidence type="ECO:0000256" key="5">
    <source>
        <dbReference type="ARBA" id="ARBA00022741"/>
    </source>
</evidence>
<evidence type="ECO:0000313" key="12">
    <source>
        <dbReference type="EMBL" id="QPJ62857.1"/>
    </source>
</evidence>
<dbReference type="AlphaFoldDB" id="A0A7T0BYJ8"/>
<evidence type="ECO:0000256" key="3">
    <source>
        <dbReference type="ARBA" id="ARBA00022553"/>
    </source>
</evidence>
<dbReference type="GO" id="GO:0016020">
    <property type="term" value="C:membrane"/>
    <property type="evidence" value="ECO:0007669"/>
    <property type="project" value="InterPro"/>
</dbReference>
<evidence type="ECO:0000256" key="1">
    <source>
        <dbReference type="ARBA" id="ARBA00000085"/>
    </source>
</evidence>
<dbReference type="PANTHER" id="PTHR24421">
    <property type="entry name" value="NITRATE/NITRITE SENSOR PROTEIN NARX-RELATED"/>
    <property type="match status" value="1"/>
</dbReference>
<dbReference type="EC" id="2.7.13.3" evidence="2"/>
<sequence length="457" mass="52153">MKTLLSYPHGKSGITPKWIPVSLGILALLVIGMVGFSFQKGLDMITVYAPLINADTEIKLNVAVAHMWVEEILAGDTTKNTKTVSKYLDQADGHAQTLLEGVKDKEMRRIVKNVIQELKEFREIAQRRFTHRATSLTGSSIDHHFDEVYSDFTRNADQIKLRFQQLIATDLQYFKITQFTLMTVCFLISLVTGIALFRFERFRDRLIKALHTSNENLENEIEERILAENKLIESKEQLRRLSNQLQIVREEEKTHIAREVHDELGQTLTALKMELSCFHHDLKAGSREARNRIGTMSKLIDNTIQSVQRIATELRPQILDVLGLAEAVRWETSEFQKRTAIQCHLDLPQLQFDLNRDITTAVFRIFQEAMTNIARHSKAKVVKIALEIDAQQVTLDILDNGKGINSDEIINRNSLGLLGMHERAHFLNGCFNIYGKPTEGTRVRVSIPLELNGSIQK</sequence>
<proteinExistence type="predicted"/>
<dbReference type="Pfam" id="PF02518">
    <property type="entry name" value="HATPase_c"/>
    <property type="match status" value="1"/>
</dbReference>
<dbReference type="CDD" id="cd16917">
    <property type="entry name" value="HATPase_UhpB-NarQ-NarX-like"/>
    <property type="match status" value="1"/>
</dbReference>
<name>A0A7T0BYJ8_9BACT</name>
<dbReference type="GO" id="GO:0046983">
    <property type="term" value="F:protein dimerization activity"/>
    <property type="evidence" value="ECO:0007669"/>
    <property type="project" value="InterPro"/>
</dbReference>
<dbReference type="GO" id="GO:0000155">
    <property type="term" value="F:phosphorelay sensor kinase activity"/>
    <property type="evidence" value="ECO:0007669"/>
    <property type="project" value="InterPro"/>
</dbReference>
<dbReference type="InterPro" id="IPR003594">
    <property type="entry name" value="HATPase_dom"/>
</dbReference>
<organism evidence="12 13">
    <name type="scientific">Candidatus Nitronauta litoralis</name>
    <dbReference type="NCBI Taxonomy" id="2705533"/>
    <lineage>
        <taxon>Bacteria</taxon>
        <taxon>Pseudomonadati</taxon>
        <taxon>Nitrospinota/Tectimicrobiota group</taxon>
        <taxon>Nitrospinota</taxon>
        <taxon>Nitrospinia</taxon>
        <taxon>Nitrospinales</taxon>
        <taxon>Nitrospinaceae</taxon>
        <taxon>Candidatus Nitronauta</taxon>
    </lineage>
</organism>
<evidence type="ECO:0000256" key="8">
    <source>
        <dbReference type="ARBA" id="ARBA00023012"/>
    </source>
</evidence>
<dbReference type="Proteomes" id="UP000594688">
    <property type="component" value="Chromosome"/>
</dbReference>
<dbReference type="SMART" id="SM00387">
    <property type="entry name" value="HATPase_c"/>
    <property type="match status" value="1"/>
</dbReference>
<reference evidence="12 13" key="1">
    <citation type="submission" date="2020-02" db="EMBL/GenBank/DDBJ databases">
        <title>Genomic and physiological characterization of two novel Nitrospinaceae genera.</title>
        <authorList>
            <person name="Mueller A.J."/>
            <person name="Jung M.-Y."/>
            <person name="Strachan C.R."/>
            <person name="Herbold C.W."/>
            <person name="Kirkegaard R.H."/>
            <person name="Daims H."/>
        </authorList>
    </citation>
    <scope>NUCLEOTIDE SEQUENCE [LARGE SCALE GENOMIC DNA]</scope>
    <source>
        <strain evidence="12">EB</strain>
    </source>
</reference>
<dbReference type="SUPFAM" id="SSF55874">
    <property type="entry name" value="ATPase domain of HSP90 chaperone/DNA topoisomerase II/histidine kinase"/>
    <property type="match status" value="1"/>
</dbReference>
<keyword evidence="10" id="KW-0472">Membrane</keyword>
<keyword evidence="6 12" id="KW-0418">Kinase</keyword>
<keyword evidence="7" id="KW-0067">ATP-binding</keyword>
<dbReference type="PROSITE" id="PS50109">
    <property type="entry name" value="HIS_KIN"/>
    <property type="match status" value="1"/>
</dbReference>
<gene>
    <name evidence="12" type="ORF">G3M70_13615</name>
</gene>
<dbReference type="InterPro" id="IPR050482">
    <property type="entry name" value="Sensor_HK_TwoCompSys"/>
</dbReference>
<feature type="coiled-coil region" evidence="9">
    <location>
        <begin position="203"/>
        <end position="251"/>
    </location>
</feature>
<dbReference type="InterPro" id="IPR036890">
    <property type="entry name" value="HATPase_C_sf"/>
</dbReference>
<keyword evidence="8" id="KW-0902">Two-component regulatory system</keyword>
<evidence type="ECO:0000256" key="2">
    <source>
        <dbReference type="ARBA" id="ARBA00012438"/>
    </source>
</evidence>
<evidence type="ECO:0000256" key="10">
    <source>
        <dbReference type="SAM" id="Phobius"/>
    </source>
</evidence>
<protein>
    <recommendedName>
        <fullName evidence="2">histidine kinase</fullName>
        <ecNumber evidence="2">2.7.13.3</ecNumber>
    </recommendedName>
</protein>
<evidence type="ECO:0000256" key="6">
    <source>
        <dbReference type="ARBA" id="ARBA00022777"/>
    </source>
</evidence>
<dbReference type="InterPro" id="IPR005467">
    <property type="entry name" value="His_kinase_dom"/>
</dbReference>
<dbReference type="EMBL" id="CP048685">
    <property type="protein sequence ID" value="QPJ62857.1"/>
    <property type="molecule type" value="Genomic_DNA"/>
</dbReference>
<feature type="transmembrane region" description="Helical" evidence="10">
    <location>
        <begin position="179"/>
        <end position="199"/>
    </location>
</feature>
<feature type="domain" description="Histidine kinase" evidence="11">
    <location>
        <begin position="259"/>
        <end position="451"/>
    </location>
</feature>
<feature type="transmembrane region" description="Helical" evidence="10">
    <location>
        <begin position="21"/>
        <end position="38"/>
    </location>
</feature>
<evidence type="ECO:0000256" key="9">
    <source>
        <dbReference type="SAM" id="Coils"/>
    </source>
</evidence>
<dbReference type="PANTHER" id="PTHR24421:SF10">
    <property type="entry name" value="NITRATE_NITRITE SENSOR PROTEIN NARQ"/>
    <property type="match status" value="1"/>
</dbReference>
<dbReference type="Gene3D" id="1.20.5.1930">
    <property type="match status" value="1"/>
</dbReference>
<accession>A0A7T0BYJ8</accession>
<dbReference type="Pfam" id="PF07730">
    <property type="entry name" value="HisKA_3"/>
    <property type="match status" value="1"/>
</dbReference>
<dbReference type="GO" id="GO:0005524">
    <property type="term" value="F:ATP binding"/>
    <property type="evidence" value="ECO:0007669"/>
    <property type="project" value="UniProtKB-KW"/>
</dbReference>
<comment type="catalytic activity">
    <reaction evidence="1">
        <text>ATP + protein L-histidine = ADP + protein N-phospho-L-histidine.</text>
        <dbReference type="EC" id="2.7.13.3"/>
    </reaction>
</comment>
<keyword evidence="10" id="KW-1133">Transmembrane helix</keyword>
<dbReference type="Gene3D" id="3.30.565.10">
    <property type="entry name" value="Histidine kinase-like ATPase, C-terminal domain"/>
    <property type="match status" value="1"/>
</dbReference>
<evidence type="ECO:0000259" key="11">
    <source>
        <dbReference type="PROSITE" id="PS50109"/>
    </source>
</evidence>
<dbReference type="KEGG" id="nli:G3M70_13615"/>
<keyword evidence="4" id="KW-0808">Transferase</keyword>
<evidence type="ECO:0000256" key="4">
    <source>
        <dbReference type="ARBA" id="ARBA00022679"/>
    </source>
</evidence>
<keyword evidence="5" id="KW-0547">Nucleotide-binding</keyword>
<dbReference type="InterPro" id="IPR011712">
    <property type="entry name" value="Sig_transdc_His_kin_sub3_dim/P"/>
</dbReference>
<keyword evidence="3" id="KW-0597">Phosphoprotein</keyword>
<keyword evidence="9" id="KW-0175">Coiled coil</keyword>
<evidence type="ECO:0000256" key="7">
    <source>
        <dbReference type="ARBA" id="ARBA00022840"/>
    </source>
</evidence>
<keyword evidence="10" id="KW-0812">Transmembrane</keyword>
<evidence type="ECO:0000313" key="13">
    <source>
        <dbReference type="Proteomes" id="UP000594688"/>
    </source>
</evidence>